<comment type="similarity">
    <text evidence="2">Belongs to the LemA family.</text>
</comment>
<dbReference type="PANTHER" id="PTHR34478:SF2">
    <property type="entry name" value="MEMBRANE PROTEIN"/>
    <property type="match status" value="1"/>
</dbReference>
<reference evidence="7" key="1">
    <citation type="submission" date="2013-10" db="EMBL/GenBank/DDBJ databases">
        <title>Draft genome sequence of Clostridium botulinum type B strain Osaka05.</title>
        <authorList>
            <person name="Sakaguchi Y."/>
            <person name="Hosomi K."/>
            <person name="Uchiyama J."/>
            <person name="Ogura Y."/>
            <person name="Sakaguchi M."/>
            <person name="Kohda T."/>
            <person name="Mukamoto M."/>
            <person name="Misawa N."/>
            <person name="Matsuzaki S."/>
            <person name="Hayashi T."/>
            <person name="Kozaki S."/>
        </authorList>
    </citation>
    <scope>NUCLEOTIDE SEQUENCE</scope>
    <source>
        <strain evidence="7">Osaka05</strain>
    </source>
</reference>
<keyword evidence="3 6" id="KW-0812">Transmembrane</keyword>
<protein>
    <recommendedName>
        <fullName evidence="8">LemA family protein</fullName>
    </recommendedName>
</protein>
<evidence type="ECO:0000256" key="3">
    <source>
        <dbReference type="ARBA" id="ARBA00022692"/>
    </source>
</evidence>
<dbReference type="InterPro" id="IPR007156">
    <property type="entry name" value="MamQ_LemA"/>
</dbReference>
<dbReference type="Gene3D" id="1.20.1440.20">
    <property type="entry name" value="LemA-like domain"/>
    <property type="match status" value="1"/>
</dbReference>
<dbReference type="HOGENOM" id="CLU_1286940_0_0_9"/>
<evidence type="ECO:0008006" key="8">
    <source>
        <dbReference type="Google" id="ProtNLM"/>
    </source>
</evidence>
<evidence type="ECO:0000256" key="2">
    <source>
        <dbReference type="ARBA" id="ARBA00008854"/>
    </source>
</evidence>
<dbReference type="Pfam" id="PF04011">
    <property type="entry name" value="LemA"/>
    <property type="match status" value="1"/>
</dbReference>
<dbReference type="AlphaFoldDB" id="A0A0S6U669"/>
<evidence type="ECO:0000256" key="1">
    <source>
        <dbReference type="ARBA" id="ARBA00004167"/>
    </source>
</evidence>
<dbReference type="PANTHER" id="PTHR34478">
    <property type="entry name" value="PROTEIN LEMA"/>
    <property type="match status" value="1"/>
</dbReference>
<comment type="subcellular location">
    <subcellularLocation>
        <location evidence="1">Membrane</location>
        <topology evidence="1">Single-pass membrane protein</topology>
    </subcellularLocation>
</comment>
<organism evidence="7">
    <name type="scientific">Clostridium botulinum B str. Osaka05</name>
    <dbReference type="NCBI Taxonomy" id="1407017"/>
    <lineage>
        <taxon>Bacteria</taxon>
        <taxon>Bacillati</taxon>
        <taxon>Bacillota</taxon>
        <taxon>Clostridia</taxon>
        <taxon>Eubacteriales</taxon>
        <taxon>Clostridiaceae</taxon>
        <taxon>Clostridium</taxon>
    </lineage>
</organism>
<keyword evidence="4 6" id="KW-1133">Transmembrane helix</keyword>
<name>A0A0S6U669_CLOBO</name>
<sequence length="214" mass="24601">MKKIKERTYITRLVSFIIGILIGWFFYIFVFASGSGEDITDKQNRIAGILSLVTMIIYEVVAEYNYLKKLELTTASLYSNISIYKGREKKLLSKAEEIISGFLQHESDIQKSVVASRGENSVKLINNKENISLTNLKVTVENYPNLKSDKHICKILNQLEDSQDTILNSKLLYNEYVTYYNSAIANFPAVSLSSLWKLKPLEFYVDDEFDEIHI</sequence>
<dbReference type="GO" id="GO:0016020">
    <property type="term" value="C:membrane"/>
    <property type="evidence" value="ECO:0007669"/>
    <property type="project" value="UniProtKB-SubCell"/>
</dbReference>
<keyword evidence="5 6" id="KW-0472">Membrane</keyword>
<evidence type="ECO:0000256" key="4">
    <source>
        <dbReference type="ARBA" id="ARBA00022989"/>
    </source>
</evidence>
<dbReference type="Proteomes" id="UP000054164">
    <property type="component" value="Unassembled WGS sequence"/>
</dbReference>
<dbReference type="EMBL" id="DF384213">
    <property type="protein sequence ID" value="GAE01719.1"/>
    <property type="molecule type" value="Genomic_DNA"/>
</dbReference>
<feature type="transmembrane region" description="Helical" evidence="6">
    <location>
        <begin position="12"/>
        <end position="34"/>
    </location>
</feature>
<feature type="transmembrane region" description="Helical" evidence="6">
    <location>
        <begin position="46"/>
        <end position="67"/>
    </location>
</feature>
<accession>A0A0S6U669</accession>
<dbReference type="InterPro" id="IPR023353">
    <property type="entry name" value="LemA-like_dom_sf"/>
</dbReference>
<gene>
    <name evidence="7" type="ORF">CBO05C_1409</name>
</gene>
<evidence type="ECO:0000256" key="5">
    <source>
        <dbReference type="ARBA" id="ARBA00023136"/>
    </source>
</evidence>
<dbReference type="RefSeq" id="WP_030034366.1">
    <property type="nucleotide sequence ID" value="NZ_DF384213.1"/>
</dbReference>
<evidence type="ECO:0000313" key="7">
    <source>
        <dbReference type="EMBL" id="GAE01719.1"/>
    </source>
</evidence>
<dbReference type="SUPFAM" id="SSF140478">
    <property type="entry name" value="LemA-like"/>
    <property type="match status" value="1"/>
</dbReference>
<proteinExistence type="inferred from homology"/>
<evidence type="ECO:0000256" key="6">
    <source>
        <dbReference type="SAM" id="Phobius"/>
    </source>
</evidence>